<dbReference type="SMART" id="SM00546">
    <property type="entry name" value="CUE"/>
    <property type="match status" value="1"/>
</dbReference>
<feature type="domain" description="CUE" evidence="2">
    <location>
        <begin position="335"/>
        <end position="378"/>
    </location>
</feature>
<organism evidence="3 4">
    <name type="scientific">Diaporthe australafricana</name>
    <dbReference type="NCBI Taxonomy" id="127596"/>
    <lineage>
        <taxon>Eukaryota</taxon>
        <taxon>Fungi</taxon>
        <taxon>Dikarya</taxon>
        <taxon>Ascomycota</taxon>
        <taxon>Pezizomycotina</taxon>
        <taxon>Sordariomycetes</taxon>
        <taxon>Sordariomycetidae</taxon>
        <taxon>Diaporthales</taxon>
        <taxon>Diaporthaceae</taxon>
        <taxon>Diaporthe</taxon>
    </lineage>
</organism>
<dbReference type="EMBL" id="JAWRVE010000252">
    <property type="protein sequence ID" value="KAL1847000.1"/>
    <property type="molecule type" value="Genomic_DNA"/>
</dbReference>
<dbReference type="CDD" id="cd14364">
    <property type="entry name" value="CUE_ASCC2"/>
    <property type="match status" value="1"/>
</dbReference>
<dbReference type="InterPro" id="IPR003892">
    <property type="entry name" value="CUE"/>
</dbReference>
<feature type="compositionally biased region" description="Gly residues" evidence="1">
    <location>
        <begin position="637"/>
        <end position="648"/>
    </location>
</feature>
<reference evidence="3 4" key="1">
    <citation type="journal article" date="2024" name="IMA Fungus">
        <title>IMA Genome - F19 : A genome assembly and annotation guide to empower mycologists, including annotated draft genome sequences of Ceratocystis pirilliformis, Diaporthe australafricana, Fusarium ophioides, Paecilomyces lecythidis, and Sporothrix stenoceras.</title>
        <authorList>
            <person name="Aylward J."/>
            <person name="Wilson A.M."/>
            <person name="Visagie C.M."/>
            <person name="Spraker J."/>
            <person name="Barnes I."/>
            <person name="Buitendag C."/>
            <person name="Ceriani C."/>
            <person name="Del Mar Angel L."/>
            <person name="du Plessis D."/>
            <person name="Fuchs T."/>
            <person name="Gasser K."/>
            <person name="Kramer D."/>
            <person name="Li W."/>
            <person name="Munsamy K."/>
            <person name="Piso A."/>
            <person name="Price J.L."/>
            <person name="Sonnekus B."/>
            <person name="Thomas C."/>
            <person name="van der Nest A."/>
            <person name="van Dijk A."/>
            <person name="van Heerden A."/>
            <person name="van Vuuren N."/>
            <person name="Yilmaz N."/>
            <person name="Duong T.A."/>
            <person name="van der Merwe N.A."/>
            <person name="Wingfield M.J."/>
            <person name="Wingfield B.D."/>
        </authorList>
    </citation>
    <scope>NUCLEOTIDE SEQUENCE [LARGE SCALE GENOMIC DNA]</scope>
    <source>
        <strain evidence="3 4">CMW 18300</strain>
    </source>
</reference>
<protein>
    <recommendedName>
        <fullName evidence="2">CUE domain-containing protein</fullName>
    </recommendedName>
</protein>
<gene>
    <name evidence="3" type="ORF">Daus18300_014077</name>
</gene>
<dbReference type="SUPFAM" id="SSF46934">
    <property type="entry name" value="UBA-like"/>
    <property type="match status" value="1"/>
</dbReference>
<accession>A0ABR3VWK6</accession>
<dbReference type="Pfam" id="PF02845">
    <property type="entry name" value="CUE"/>
    <property type="match status" value="1"/>
</dbReference>
<sequence>MGSTSLPPFAPFPTAAWKELLSIDEWNASLGAWISLAEAHLALPDVDFSKQTLGDASVSQFLASFMREVAAHGSALLGTSAPARLLLKDCFLLASRTLSSSAPPITLLQWEFLSDLSHVYSKKRAGGILSSLSPASHDTVEAFLGPLKKFLIKNLDDGLKGDLKAVEGHLQRLSHLISASPSAASFFLAGSEFLDGLIACYKIMNPPLRKVIITTTYLSLTGLVESSPPKLSLLTDQLYSLKTAAEDHKAGPTSANDSLVPELISITPLLQQIEHRLEASGTENARTKNMMMDLGAFRKPGAGMKPKRLIRRRIDKGKGVAMHDHDVMAGDVHVHRMSQITQVQDLFPELGSGFVSKLLDEYGDETEQVIAHLLEDSLPPHLKAADRGEQLYVKRSFINILLGIFLADRSIRSTSSAKPIRRSSLLPRSTPPLLPSRRNVFDDDELDRLAVDTSKLHIGKRAPERTADDILADRSTAPNKAAILSALAAFDSDDDERDDTYDAADVGGTVDAATTEDPVNDNEETLWKTYQSTPNAFERDQATRRSVARSKLKDETGMTDEAIEGWAVMLSRNANQKRRLEMKYSAASAFTGQQNELTSTAWRASPAGSGTEQSDTEGGGRGGRGGRGRGGTRARGRGGGPGRGGGNVAGPSGEHETEQARRRKEASKSQRANHNRRDQRAKKMARGGFPG</sequence>
<dbReference type="PANTHER" id="PTHR21494">
    <property type="entry name" value="ACTIVATING SIGNAL COINTEGRATOR 1 COMPLEX SUBUNIT 2 ASC-1 COMPLEX SUBUNIT P100"/>
    <property type="match status" value="1"/>
</dbReference>
<keyword evidence="4" id="KW-1185">Reference proteome</keyword>
<dbReference type="Gene3D" id="1.10.8.10">
    <property type="entry name" value="DNA helicase RuvA subunit, C-terminal domain"/>
    <property type="match status" value="1"/>
</dbReference>
<comment type="caution">
    <text evidence="3">The sequence shown here is derived from an EMBL/GenBank/DDBJ whole genome shotgun (WGS) entry which is preliminary data.</text>
</comment>
<feature type="region of interest" description="Disordered" evidence="1">
    <location>
        <begin position="590"/>
        <end position="691"/>
    </location>
</feature>
<evidence type="ECO:0000256" key="1">
    <source>
        <dbReference type="SAM" id="MobiDB-lite"/>
    </source>
</evidence>
<evidence type="ECO:0000313" key="4">
    <source>
        <dbReference type="Proteomes" id="UP001583177"/>
    </source>
</evidence>
<feature type="compositionally biased region" description="Basic residues" evidence="1">
    <location>
        <begin position="624"/>
        <end position="636"/>
    </location>
</feature>
<proteinExistence type="predicted"/>
<name>A0ABR3VWK6_9PEZI</name>
<dbReference type="PROSITE" id="PS51140">
    <property type="entry name" value="CUE"/>
    <property type="match status" value="1"/>
</dbReference>
<evidence type="ECO:0000313" key="3">
    <source>
        <dbReference type="EMBL" id="KAL1847000.1"/>
    </source>
</evidence>
<dbReference type="InterPro" id="IPR041800">
    <property type="entry name" value="ASCC2_CUE"/>
</dbReference>
<feature type="compositionally biased region" description="Polar residues" evidence="1">
    <location>
        <begin position="590"/>
        <end position="613"/>
    </location>
</feature>
<dbReference type="InterPro" id="IPR052586">
    <property type="entry name" value="ASCC2"/>
</dbReference>
<dbReference type="Proteomes" id="UP001583177">
    <property type="component" value="Unassembled WGS sequence"/>
</dbReference>
<dbReference type="InterPro" id="IPR009060">
    <property type="entry name" value="UBA-like_sf"/>
</dbReference>
<feature type="compositionally biased region" description="Basic residues" evidence="1">
    <location>
        <begin position="661"/>
        <end position="685"/>
    </location>
</feature>
<dbReference type="PANTHER" id="PTHR21494:SF0">
    <property type="entry name" value="ACTIVATING SIGNAL COINTEGRATOR 1 COMPLEX SUBUNIT 2"/>
    <property type="match status" value="1"/>
</dbReference>
<evidence type="ECO:0000259" key="2">
    <source>
        <dbReference type="PROSITE" id="PS51140"/>
    </source>
</evidence>